<dbReference type="Pfam" id="PF03840">
    <property type="entry name" value="SecG"/>
    <property type="match status" value="1"/>
</dbReference>
<dbReference type="Proteomes" id="UP000318834">
    <property type="component" value="Unassembled WGS sequence"/>
</dbReference>
<comment type="function">
    <text evidence="9">Involved in protein export. Participates in an early event of protein translocation.</text>
</comment>
<dbReference type="PRINTS" id="PR01651">
    <property type="entry name" value="SECGEXPORT"/>
</dbReference>
<keyword evidence="4" id="KW-0812">Transmembrane</keyword>
<gene>
    <name evidence="10" type="primary">secG</name>
    <name evidence="10" type="ORF">E6H05_13065</name>
</gene>
<dbReference type="NCBIfam" id="TIGR00810">
    <property type="entry name" value="secG"/>
    <property type="match status" value="1"/>
</dbReference>
<evidence type="ECO:0000256" key="4">
    <source>
        <dbReference type="ARBA" id="ARBA00022692"/>
    </source>
</evidence>
<evidence type="ECO:0000313" key="10">
    <source>
        <dbReference type="EMBL" id="TMI71015.1"/>
    </source>
</evidence>
<dbReference type="AlphaFoldDB" id="A0A537IIA3"/>
<evidence type="ECO:0000256" key="8">
    <source>
        <dbReference type="ARBA" id="ARBA00023136"/>
    </source>
</evidence>
<comment type="caution">
    <text evidence="10">The sequence shown here is derived from an EMBL/GenBank/DDBJ whole genome shotgun (WGS) entry which is preliminary data.</text>
</comment>
<evidence type="ECO:0000313" key="11">
    <source>
        <dbReference type="Proteomes" id="UP000318834"/>
    </source>
</evidence>
<reference evidence="10 11" key="1">
    <citation type="journal article" date="2019" name="Nat. Microbiol.">
        <title>Mediterranean grassland soil C-N compound turnover is dependent on rainfall and depth, and is mediated by genomically divergent microorganisms.</title>
        <authorList>
            <person name="Diamond S."/>
            <person name="Andeer P.F."/>
            <person name="Li Z."/>
            <person name="Crits-Christoph A."/>
            <person name="Burstein D."/>
            <person name="Anantharaman K."/>
            <person name="Lane K.R."/>
            <person name="Thomas B.C."/>
            <person name="Pan C."/>
            <person name="Northen T.R."/>
            <person name="Banfield J.F."/>
        </authorList>
    </citation>
    <scope>NUCLEOTIDE SEQUENCE [LARGE SCALE GENOMIC DNA]</scope>
    <source>
        <strain evidence="10">NP_8</strain>
    </source>
</reference>
<accession>A0A537IIA3</accession>
<evidence type="ECO:0000256" key="7">
    <source>
        <dbReference type="ARBA" id="ARBA00023010"/>
    </source>
</evidence>
<keyword evidence="9" id="KW-1003">Cell membrane</keyword>
<keyword evidence="5 9" id="KW-0653">Protein transport</keyword>
<dbReference type="GO" id="GO:0009306">
    <property type="term" value="P:protein secretion"/>
    <property type="evidence" value="ECO:0007669"/>
    <property type="project" value="UniProtKB-UniRule"/>
</dbReference>
<keyword evidence="3 9" id="KW-0813">Transport</keyword>
<keyword evidence="7 9" id="KW-0811">Translocation</keyword>
<proteinExistence type="inferred from homology"/>
<evidence type="ECO:0000256" key="2">
    <source>
        <dbReference type="ARBA" id="ARBA00008445"/>
    </source>
</evidence>
<dbReference type="InterPro" id="IPR004692">
    <property type="entry name" value="SecG"/>
</dbReference>
<dbReference type="EMBL" id="VBAP01000126">
    <property type="protein sequence ID" value="TMI71015.1"/>
    <property type="molecule type" value="Genomic_DNA"/>
</dbReference>
<keyword evidence="8" id="KW-0472">Membrane</keyword>
<dbReference type="GO" id="GO:0015450">
    <property type="term" value="F:protein-transporting ATPase activity"/>
    <property type="evidence" value="ECO:0007669"/>
    <property type="project" value="UniProtKB-UniRule"/>
</dbReference>
<name>A0A537IIA3_9BACT</name>
<evidence type="ECO:0000256" key="1">
    <source>
        <dbReference type="ARBA" id="ARBA00004141"/>
    </source>
</evidence>
<feature type="non-terminal residue" evidence="10">
    <location>
        <position position="51"/>
    </location>
</feature>
<organism evidence="10 11">
    <name type="scientific">Candidatus Segetimicrobium genomatis</name>
    <dbReference type="NCBI Taxonomy" id="2569760"/>
    <lineage>
        <taxon>Bacteria</taxon>
        <taxon>Bacillati</taxon>
        <taxon>Candidatus Sysuimicrobiota</taxon>
        <taxon>Candidatus Sysuimicrobiia</taxon>
        <taxon>Candidatus Sysuimicrobiales</taxon>
        <taxon>Candidatus Segetimicrobiaceae</taxon>
        <taxon>Candidatus Segetimicrobium</taxon>
    </lineage>
</organism>
<keyword evidence="6" id="KW-1133">Transmembrane helix</keyword>
<sequence length="51" mass="5384">MSTAILVVHFVLAFSVIGVILLQGPKGEGLGAIGGSARMFHGPRPRETFFT</sequence>
<comment type="subcellular location">
    <subcellularLocation>
        <location evidence="9">Cell membrane</location>
        <topology evidence="9">Multi-pass membrane protein</topology>
    </subcellularLocation>
    <subcellularLocation>
        <location evidence="1">Membrane</location>
        <topology evidence="1">Multi-pass membrane protein</topology>
    </subcellularLocation>
</comment>
<protein>
    <recommendedName>
        <fullName evidence="9">Protein-export membrane protein SecG</fullName>
    </recommendedName>
</protein>
<comment type="similarity">
    <text evidence="2 9">Belongs to the SecG family.</text>
</comment>
<evidence type="ECO:0000256" key="6">
    <source>
        <dbReference type="ARBA" id="ARBA00022989"/>
    </source>
</evidence>
<evidence type="ECO:0000256" key="9">
    <source>
        <dbReference type="RuleBase" id="RU365087"/>
    </source>
</evidence>
<evidence type="ECO:0000256" key="5">
    <source>
        <dbReference type="ARBA" id="ARBA00022927"/>
    </source>
</evidence>
<evidence type="ECO:0000256" key="3">
    <source>
        <dbReference type="ARBA" id="ARBA00022448"/>
    </source>
</evidence>
<dbReference type="GO" id="GO:0005886">
    <property type="term" value="C:plasma membrane"/>
    <property type="evidence" value="ECO:0007669"/>
    <property type="project" value="UniProtKB-SubCell"/>
</dbReference>